<reference evidence="4" key="1">
    <citation type="journal article" date="2019" name="Int. J. Syst. Evol. Microbiol.">
        <title>The Global Catalogue of Microorganisms (GCM) 10K type strain sequencing project: providing services to taxonomists for standard genome sequencing and annotation.</title>
        <authorList>
            <consortium name="The Broad Institute Genomics Platform"/>
            <consortium name="The Broad Institute Genome Sequencing Center for Infectious Disease"/>
            <person name="Wu L."/>
            <person name="Ma J."/>
        </authorList>
    </citation>
    <scope>NUCLEOTIDE SEQUENCE [LARGE SCALE GENOMIC DNA]</scope>
    <source>
        <strain evidence="4">CCUG 56401</strain>
    </source>
</reference>
<feature type="compositionally biased region" description="Low complexity" evidence="1">
    <location>
        <begin position="24"/>
        <end position="34"/>
    </location>
</feature>
<feature type="domain" description="Condensation" evidence="2">
    <location>
        <begin position="63"/>
        <end position="369"/>
    </location>
</feature>
<keyword evidence="4" id="KW-1185">Reference proteome</keyword>
<evidence type="ECO:0000313" key="3">
    <source>
        <dbReference type="EMBL" id="MFD0920561.1"/>
    </source>
</evidence>
<dbReference type="Gene3D" id="3.30.559.30">
    <property type="entry name" value="Nonribosomal peptide synthetase, condensation domain"/>
    <property type="match status" value="1"/>
</dbReference>
<protein>
    <submittedName>
        <fullName evidence="3">Condensation domain-containing protein</fullName>
    </submittedName>
</protein>
<dbReference type="Pfam" id="PF00668">
    <property type="entry name" value="Condensation"/>
    <property type="match status" value="1"/>
</dbReference>
<accession>A0ABW3FUX0</accession>
<gene>
    <name evidence="3" type="ORF">ACFQ16_12480</name>
</gene>
<dbReference type="SUPFAM" id="SSF52777">
    <property type="entry name" value="CoA-dependent acyltransferases"/>
    <property type="match status" value="2"/>
</dbReference>
<proteinExistence type="predicted"/>
<dbReference type="InterPro" id="IPR023213">
    <property type="entry name" value="CAT-like_dom_sf"/>
</dbReference>
<dbReference type="EMBL" id="JBHTIW010000007">
    <property type="protein sequence ID" value="MFD0920561.1"/>
    <property type="molecule type" value="Genomic_DNA"/>
</dbReference>
<evidence type="ECO:0000256" key="1">
    <source>
        <dbReference type="SAM" id="MobiDB-lite"/>
    </source>
</evidence>
<organism evidence="3 4">
    <name type="scientific">Saccharopolyspora rosea</name>
    <dbReference type="NCBI Taxonomy" id="524884"/>
    <lineage>
        <taxon>Bacteria</taxon>
        <taxon>Bacillati</taxon>
        <taxon>Actinomycetota</taxon>
        <taxon>Actinomycetes</taxon>
        <taxon>Pseudonocardiales</taxon>
        <taxon>Pseudonocardiaceae</taxon>
        <taxon>Saccharopolyspora</taxon>
    </lineage>
</organism>
<dbReference type="InterPro" id="IPR001242">
    <property type="entry name" value="Condensation_dom"/>
</dbReference>
<feature type="region of interest" description="Disordered" evidence="1">
    <location>
        <begin position="16"/>
        <end position="36"/>
    </location>
</feature>
<evidence type="ECO:0000259" key="2">
    <source>
        <dbReference type="Pfam" id="PF00668"/>
    </source>
</evidence>
<dbReference type="Proteomes" id="UP001597018">
    <property type="component" value="Unassembled WGS sequence"/>
</dbReference>
<dbReference type="RefSeq" id="WP_345600181.1">
    <property type="nucleotide sequence ID" value="NZ_BAABLT010000005.1"/>
</dbReference>
<sequence>MRITELAEYPVRPGRVREWRPGEPETATPDATPPSYNQEWHFRRIETLRARGIRTPAWLGVGFEIGGELHVEAFGAALTAWNRRHETLRSGFRTGGRDLDRFTVAPSPVVGTVLAELTDTDDVTAFLRERLDRGTDGTRWPNHVVETVERPGSTTVLVAFDHSNVDGYSLLATPHELRELYEAAVDGREPDRTEVGSYLRFSRGERSAAESIGRDHPAVVEWERFLADCGGQLPRFPLDLGVPDGDLAPHAAHEERLFDAFDAAAFEEVCRAGRGSALAGVLAATAITSCRLRGESVYRTVAPFQTRTGPEWLGSMGWYVGTGPVRIDLAGAADFADVLPRAQRAARTAMRVARTPFVRVCELLGADMRLHSPDAFSFVSYLDMRDIPGADRWADWNARALVRMSYGDKASLWVNRTHEGMDLVVRYPDTATARRNIASFVDELRSVLRTAARGGATHPLHPETAR</sequence>
<dbReference type="Gene3D" id="3.30.559.10">
    <property type="entry name" value="Chloramphenicol acetyltransferase-like domain"/>
    <property type="match status" value="1"/>
</dbReference>
<evidence type="ECO:0000313" key="4">
    <source>
        <dbReference type="Proteomes" id="UP001597018"/>
    </source>
</evidence>
<name>A0ABW3FUX0_9PSEU</name>
<comment type="caution">
    <text evidence="3">The sequence shown here is derived from an EMBL/GenBank/DDBJ whole genome shotgun (WGS) entry which is preliminary data.</text>
</comment>